<dbReference type="AlphaFoldDB" id="W1P480"/>
<reference evidence="2" key="1">
    <citation type="journal article" date="2013" name="Science">
        <title>The Amborella genome and the evolution of flowering plants.</title>
        <authorList>
            <consortium name="Amborella Genome Project"/>
        </authorList>
    </citation>
    <scope>NUCLEOTIDE SEQUENCE [LARGE SCALE GENOMIC DNA]</scope>
</reference>
<dbReference type="HOGENOM" id="CLU_2336487_0_0_1"/>
<dbReference type="Gramene" id="ERN02464">
    <property type="protein sequence ID" value="ERN02464"/>
    <property type="gene ID" value="AMTR_s00342p00014850"/>
</dbReference>
<gene>
    <name evidence="1" type="ORF">AMTR_s00342p00014850</name>
</gene>
<name>W1P480_AMBTC</name>
<sequence>MSWIKESDFPGEKKKCREVSSTAKFGKISVKLVPLLEEELLLLDFGGEVERVIGVVAKFGRGGVERVVGDVAKFGGGSGGERVEDIVEGFEGRGFGVF</sequence>
<evidence type="ECO:0000313" key="1">
    <source>
        <dbReference type="EMBL" id="ERN02464.1"/>
    </source>
</evidence>
<organism evidence="1 2">
    <name type="scientific">Amborella trichopoda</name>
    <dbReference type="NCBI Taxonomy" id="13333"/>
    <lineage>
        <taxon>Eukaryota</taxon>
        <taxon>Viridiplantae</taxon>
        <taxon>Streptophyta</taxon>
        <taxon>Embryophyta</taxon>
        <taxon>Tracheophyta</taxon>
        <taxon>Spermatophyta</taxon>
        <taxon>Magnoliopsida</taxon>
        <taxon>Amborellales</taxon>
        <taxon>Amborellaceae</taxon>
        <taxon>Amborella</taxon>
    </lineage>
</organism>
<dbReference type="EMBL" id="KI394620">
    <property type="protein sequence ID" value="ERN02464.1"/>
    <property type="molecule type" value="Genomic_DNA"/>
</dbReference>
<protein>
    <submittedName>
        <fullName evidence="1">Uncharacterized protein</fullName>
    </submittedName>
</protein>
<evidence type="ECO:0000313" key="2">
    <source>
        <dbReference type="Proteomes" id="UP000017836"/>
    </source>
</evidence>
<keyword evidence="2" id="KW-1185">Reference proteome</keyword>
<proteinExistence type="predicted"/>
<accession>W1P480</accession>
<dbReference type="Proteomes" id="UP000017836">
    <property type="component" value="Unassembled WGS sequence"/>
</dbReference>